<evidence type="ECO:0000313" key="2">
    <source>
        <dbReference type="Proteomes" id="UP000059672"/>
    </source>
</evidence>
<dbReference type="Proteomes" id="UP000059672">
    <property type="component" value="Chromosome"/>
</dbReference>
<dbReference type="STRING" id="1622118.Lupro_09695"/>
<protein>
    <submittedName>
        <fullName evidence="1">Uncharacterized protein</fullName>
    </submittedName>
</protein>
<dbReference type="KEGG" id="lut:Lupro_09695"/>
<evidence type="ECO:0000313" key="1">
    <source>
        <dbReference type="EMBL" id="AMC11522.1"/>
    </source>
</evidence>
<gene>
    <name evidence="1" type="ORF">Lupro_09695</name>
</gene>
<proteinExistence type="predicted"/>
<organism evidence="1 2">
    <name type="scientific">Lutibacter profundi</name>
    <dbReference type="NCBI Taxonomy" id="1622118"/>
    <lineage>
        <taxon>Bacteria</taxon>
        <taxon>Pseudomonadati</taxon>
        <taxon>Bacteroidota</taxon>
        <taxon>Flavobacteriia</taxon>
        <taxon>Flavobacteriales</taxon>
        <taxon>Flavobacteriaceae</taxon>
        <taxon>Lutibacter</taxon>
    </lineage>
</organism>
<sequence length="211" mass="25760">MNYVTLEKELRKRTKFPYSWGRKQLDKFDKQTNFIYKTDSLSSVLSEIEVKFKDNYQYNNLKNYTLNRWFNFWSAKAVETMFCEHKNVKPHIDPYNKFTDFFIEDIPFDHKTTIFPNGYSKSIPYAIEHKGELIEWLYKNQSQQQRKHFKNRLFIILVNYQNENEHWKLKAEISWLKEIISAYLCNFESEKLYSFKNENKIVKADIIWAIK</sequence>
<dbReference type="RefSeq" id="WP_068209422.1">
    <property type="nucleotide sequence ID" value="NZ_CP013355.1"/>
</dbReference>
<reference evidence="2" key="1">
    <citation type="submission" date="2015-12" db="EMBL/GenBank/DDBJ databases">
        <title>Complete genome sequence of Lutibacter profundus strain LP1.</title>
        <authorList>
            <person name="Wissuwa J."/>
            <person name="Le Moine Bauer S."/>
            <person name="Stokke R."/>
            <person name="Dahle H."/>
            <person name="Steen I.H."/>
        </authorList>
    </citation>
    <scope>NUCLEOTIDE SEQUENCE [LARGE SCALE GENOMIC DNA]</scope>
    <source>
        <strain evidence="2">LP1</strain>
    </source>
</reference>
<keyword evidence="2" id="KW-1185">Reference proteome</keyword>
<dbReference type="AlphaFoldDB" id="A0A0X8G7J8"/>
<dbReference type="OrthoDB" id="378656at2"/>
<dbReference type="EMBL" id="CP013355">
    <property type="protein sequence ID" value="AMC11522.1"/>
    <property type="molecule type" value="Genomic_DNA"/>
</dbReference>
<name>A0A0X8G7J8_9FLAO</name>
<accession>A0A0X8G7J8</accession>
<reference evidence="1 2" key="2">
    <citation type="journal article" date="2016" name="Int. J. Syst. Evol. Microbiol.">
        <title>Lutibacter profundi sp. nov., isolated from a deep-sea hydrothermal system on the Arctic Mid-Ocean Ridge and emended description of the genus Lutibacter.</title>
        <authorList>
            <person name="Le Moine Bauer S."/>
            <person name="Roalkvam I."/>
            <person name="Steen I.H."/>
            <person name="Dahle H."/>
        </authorList>
    </citation>
    <scope>NUCLEOTIDE SEQUENCE [LARGE SCALE GENOMIC DNA]</scope>
    <source>
        <strain evidence="1 2">LP1</strain>
    </source>
</reference>
<dbReference type="PATRIC" id="fig|1622118.3.peg.2002"/>
<dbReference type="REBASE" id="137391">
    <property type="entry name" value="LspLP1IIP"/>
</dbReference>